<accession>A0A1L8CM55</accession>
<protein>
    <submittedName>
        <fullName evidence="1">Uncharacterized protein</fullName>
    </submittedName>
</protein>
<proteinExistence type="predicted"/>
<dbReference type="OrthoDB" id="5295548at2"/>
<dbReference type="RefSeq" id="WP_143144880.1">
    <property type="nucleotide sequence ID" value="NZ_BDFD01000006.1"/>
</dbReference>
<dbReference type="AlphaFoldDB" id="A0A1L8CM55"/>
<gene>
    <name evidence="1" type="ORF">MMIC_P0953</name>
</gene>
<keyword evidence="2" id="KW-1185">Reference proteome</keyword>
<dbReference type="Proteomes" id="UP000231632">
    <property type="component" value="Unassembled WGS sequence"/>
</dbReference>
<organism evidence="1 2">
    <name type="scientific">Mariprofundus micogutta</name>
    <dbReference type="NCBI Taxonomy" id="1921010"/>
    <lineage>
        <taxon>Bacteria</taxon>
        <taxon>Pseudomonadati</taxon>
        <taxon>Pseudomonadota</taxon>
        <taxon>Candidatius Mariprofundia</taxon>
        <taxon>Mariprofundales</taxon>
        <taxon>Mariprofundaceae</taxon>
        <taxon>Mariprofundus</taxon>
    </lineage>
</organism>
<reference evidence="1 2" key="1">
    <citation type="journal article" date="2017" name="Arch. Microbiol.">
        <title>Mariprofundus micogutta sp. nov., a novel iron-oxidizing zetaproteobacterium isolated from a deep-sea hydrothermal field at the Bayonnaise knoll of the Izu-Ogasawara arc, and a description of Mariprofundales ord. nov. and Zetaproteobacteria classis nov.</title>
        <authorList>
            <person name="Makita H."/>
            <person name="Tanaka E."/>
            <person name="Mitsunobu S."/>
            <person name="Miyazaki M."/>
            <person name="Nunoura T."/>
            <person name="Uematsu K."/>
            <person name="Takaki Y."/>
            <person name="Nishi S."/>
            <person name="Shimamura S."/>
            <person name="Takai K."/>
        </authorList>
    </citation>
    <scope>NUCLEOTIDE SEQUENCE [LARGE SCALE GENOMIC DNA]</scope>
    <source>
        <strain evidence="1 2">ET2</strain>
    </source>
</reference>
<dbReference type="EMBL" id="BDFD01000006">
    <property type="protein sequence ID" value="GAV19992.1"/>
    <property type="molecule type" value="Genomic_DNA"/>
</dbReference>
<dbReference type="STRING" id="1921010.MMIC_P0953"/>
<evidence type="ECO:0000313" key="2">
    <source>
        <dbReference type="Proteomes" id="UP000231632"/>
    </source>
</evidence>
<comment type="caution">
    <text evidence="1">The sequence shown here is derived from an EMBL/GenBank/DDBJ whole genome shotgun (WGS) entry which is preliminary data.</text>
</comment>
<evidence type="ECO:0000313" key="1">
    <source>
        <dbReference type="EMBL" id="GAV19992.1"/>
    </source>
</evidence>
<sequence length="139" mass="15371">MQSAYLPAQELSIHRHCMQQLIHQSLIFDQENCHGFLIGSGQLIRSNSRTAQSVDPAALLGVYLRSNEQGKIAPARPSSLQQQFIKATGREPDCYMVLQCGNKGRTDALLFSDIELSQPLELEMLEDGVCTPSLAKARV</sequence>
<name>A0A1L8CM55_9PROT</name>